<evidence type="ECO:0000259" key="2">
    <source>
        <dbReference type="PROSITE" id="PS51733"/>
    </source>
</evidence>
<proteinExistence type="predicted"/>
<dbReference type="Gene3D" id="3.30.930.10">
    <property type="entry name" value="Bira Bifunctional Protein, Domain 2"/>
    <property type="match status" value="1"/>
</dbReference>
<feature type="region of interest" description="Disordered" evidence="1">
    <location>
        <begin position="1"/>
        <end position="23"/>
    </location>
</feature>
<dbReference type="InterPro" id="IPR045864">
    <property type="entry name" value="aa-tRNA-synth_II/BPL/LPL"/>
</dbReference>
<evidence type="ECO:0000313" key="3">
    <source>
        <dbReference type="EMBL" id="MBP1923556.1"/>
    </source>
</evidence>
<dbReference type="EMBL" id="JAGGKQ010000024">
    <property type="protein sequence ID" value="MBP1923556.1"/>
    <property type="molecule type" value="Genomic_DNA"/>
</dbReference>
<dbReference type="InterPro" id="IPR004143">
    <property type="entry name" value="BPL_LPL_catalytic"/>
</dbReference>
<evidence type="ECO:0000313" key="4">
    <source>
        <dbReference type="Proteomes" id="UP000823588"/>
    </source>
</evidence>
<dbReference type="PROSITE" id="PS51733">
    <property type="entry name" value="BPL_LPL_CATALYTIC"/>
    <property type="match status" value="1"/>
</dbReference>
<feature type="domain" description="BPL/LPL catalytic" evidence="2">
    <location>
        <begin position="35"/>
        <end position="249"/>
    </location>
</feature>
<sequence length="270" mass="28132">MSTRPVEEGMRVLRGGRERPSADREATANLLESAADGTAGVRVWVPPRQIAFGRRDTRASGYPDATAIAENAGFTPIERDVGGRAVPYTGDTLAFATAVPRTNDDERTGLDDGSVGINGGSVGIDDRYAWATGIVRTVLVDLGGDIEPGEPPASFCPGDHSIRVAAGGKLSGIAQRVRADAALVAGCLVVTRSDASELASIASPVYDALGVPFDPDSVGSVEAAGGSADHRTVARAVETAFVRALDRDGPDDEPSRDGRREIVRVGPEPW</sequence>
<protein>
    <submittedName>
        <fullName evidence="3">Lipoate-protein ligase A</fullName>
    </submittedName>
</protein>
<keyword evidence="4" id="KW-1185">Reference proteome</keyword>
<dbReference type="SUPFAM" id="SSF55681">
    <property type="entry name" value="Class II aaRS and biotin synthetases"/>
    <property type="match status" value="1"/>
</dbReference>
<dbReference type="Proteomes" id="UP000823588">
    <property type="component" value="Unassembled WGS sequence"/>
</dbReference>
<keyword evidence="3" id="KW-0436">Ligase</keyword>
<gene>
    <name evidence="3" type="ORF">J2751_002599</name>
</gene>
<dbReference type="AlphaFoldDB" id="A0A8T4GH59"/>
<organism evidence="3 4">
    <name type="scientific">Halorubrum alkaliphilum</name>
    <dbReference type="NCBI Taxonomy" id="261290"/>
    <lineage>
        <taxon>Archaea</taxon>
        <taxon>Methanobacteriati</taxon>
        <taxon>Methanobacteriota</taxon>
        <taxon>Stenosarchaea group</taxon>
        <taxon>Halobacteria</taxon>
        <taxon>Halobacteriales</taxon>
        <taxon>Haloferacaceae</taxon>
        <taxon>Halorubrum</taxon>
    </lineage>
</organism>
<name>A0A8T4GH59_9EURY</name>
<comment type="caution">
    <text evidence="3">The sequence shown here is derived from an EMBL/GenBank/DDBJ whole genome shotgun (WGS) entry which is preliminary data.</text>
</comment>
<reference evidence="3" key="1">
    <citation type="submission" date="2021-03" db="EMBL/GenBank/DDBJ databases">
        <title>Genomic Encyclopedia of Type Strains, Phase IV (KMG-IV): sequencing the most valuable type-strain genomes for metagenomic binning, comparative biology and taxonomic classification.</title>
        <authorList>
            <person name="Goeker M."/>
        </authorList>
    </citation>
    <scope>NUCLEOTIDE SEQUENCE</scope>
    <source>
        <strain evidence="3">DSM 23564</strain>
    </source>
</reference>
<accession>A0A8T4GH59</accession>
<dbReference type="Pfam" id="PF21948">
    <property type="entry name" value="LplA-B_cat"/>
    <property type="match status" value="1"/>
</dbReference>
<feature type="region of interest" description="Disordered" evidence="1">
    <location>
        <begin position="244"/>
        <end position="270"/>
    </location>
</feature>
<dbReference type="GO" id="GO:0016874">
    <property type="term" value="F:ligase activity"/>
    <property type="evidence" value="ECO:0007669"/>
    <property type="project" value="UniProtKB-KW"/>
</dbReference>
<evidence type="ECO:0000256" key="1">
    <source>
        <dbReference type="SAM" id="MobiDB-lite"/>
    </source>
</evidence>
<feature type="compositionally biased region" description="Basic and acidic residues" evidence="1">
    <location>
        <begin position="244"/>
        <end position="263"/>
    </location>
</feature>